<proteinExistence type="predicted"/>
<dbReference type="GO" id="GO:0006260">
    <property type="term" value="P:DNA replication"/>
    <property type="evidence" value="ECO:0007669"/>
    <property type="project" value="InterPro"/>
</dbReference>
<dbReference type="InterPro" id="IPR027417">
    <property type="entry name" value="P-loop_NTPase"/>
</dbReference>
<dbReference type="Proteomes" id="UP000463337">
    <property type="component" value="Unassembled WGS sequence"/>
</dbReference>
<dbReference type="EMBL" id="WKLT01000006">
    <property type="protein sequence ID" value="MRY57871.1"/>
    <property type="molecule type" value="Genomic_DNA"/>
</dbReference>
<dbReference type="CDD" id="cd00984">
    <property type="entry name" value="DnaB_C"/>
    <property type="match status" value="1"/>
</dbReference>
<comment type="caution">
    <text evidence="2">The sequence shown here is derived from an EMBL/GenBank/DDBJ whole genome shotgun (WGS) entry which is preliminary data.</text>
</comment>
<dbReference type="GO" id="GO:0003678">
    <property type="term" value="F:DNA helicase activity"/>
    <property type="evidence" value="ECO:0007669"/>
    <property type="project" value="InterPro"/>
</dbReference>
<evidence type="ECO:0000313" key="3">
    <source>
        <dbReference type="Proteomes" id="UP000463337"/>
    </source>
</evidence>
<protein>
    <recommendedName>
        <fullName evidence="1">SF4 helicase domain-containing protein</fullName>
    </recommendedName>
</protein>
<dbReference type="RefSeq" id="WP_121963034.1">
    <property type="nucleotide sequence ID" value="NZ_QSIP01000005.1"/>
</dbReference>
<name>A0A5Q8BGV7_PARDI</name>
<accession>A0A5Q8BGV7</accession>
<dbReference type="PANTHER" id="PTHR30153">
    <property type="entry name" value="REPLICATIVE DNA HELICASE DNAB"/>
    <property type="match status" value="1"/>
</dbReference>
<dbReference type="GO" id="GO:0005829">
    <property type="term" value="C:cytosol"/>
    <property type="evidence" value="ECO:0007669"/>
    <property type="project" value="TreeGrafter"/>
</dbReference>
<organism evidence="2 3">
    <name type="scientific">Parabacteroides distasonis</name>
    <dbReference type="NCBI Taxonomy" id="823"/>
    <lineage>
        <taxon>Bacteria</taxon>
        <taxon>Pseudomonadati</taxon>
        <taxon>Bacteroidota</taxon>
        <taxon>Bacteroidia</taxon>
        <taxon>Bacteroidales</taxon>
        <taxon>Tannerellaceae</taxon>
        <taxon>Parabacteroides</taxon>
    </lineage>
</organism>
<dbReference type="PANTHER" id="PTHR30153:SF2">
    <property type="entry name" value="REPLICATIVE DNA HELICASE"/>
    <property type="match status" value="1"/>
</dbReference>
<sequence>MENQGKSVSYSREPQKINEILKETIDKIQCAANVKGFIFGINTGFDELNNLIGGWQNGQLIVIGGRPAMGKTELILSMIKNIALRESPIPVALFSQEMNQIQITNALIANICEIPYQKLSSGYLESFEWERLDKNIEELKYAPIMIDDTPRLSICDLCNKAERLVYEQGVKIIFVDYLQLLFVDNKSFDTRYAEINYITRELKVLARELNIPIVVTSQLNRNLEDRNGIYGKRPQLTDYRDSGTICDDVDVACFIHRPEYYHITEDERGNSLIGLAEFIVAKNRMGSIGDVRLKFKREFFKFDEYEEFNQKDNFAIKNLVDQIFKDNDVPF</sequence>
<evidence type="ECO:0000313" key="2">
    <source>
        <dbReference type="EMBL" id="MRY57871.1"/>
    </source>
</evidence>
<reference evidence="2 3" key="1">
    <citation type="journal article" date="2019" name="Nat. Med.">
        <title>A library of human gut bacterial isolates paired with longitudinal multiomics data enables mechanistic microbiome research.</title>
        <authorList>
            <person name="Poyet M."/>
            <person name="Groussin M."/>
            <person name="Gibbons S.M."/>
            <person name="Avila-Pacheco J."/>
            <person name="Jiang X."/>
            <person name="Kearney S.M."/>
            <person name="Perrotta A.R."/>
            <person name="Berdy B."/>
            <person name="Zhao S."/>
            <person name="Lieberman T.D."/>
            <person name="Swanson P.K."/>
            <person name="Smith M."/>
            <person name="Roesemann S."/>
            <person name="Alexander J.E."/>
            <person name="Rich S.A."/>
            <person name="Livny J."/>
            <person name="Vlamakis H."/>
            <person name="Clish C."/>
            <person name="Bullock K."/>
            <person name="Deik A."/>
            <person name="Scott J."/>
            <person name="Pierce K.A."/>
            <person name="Xavier R.J."/>
            <person name="Alm E.J."/>
        </authorList>
    </citation>
    <scope>NUCLEOTIDE SEQUENCE [LARGE SCALE GENOMIC DNA]</scope>
    <source>
        <strain evidence="2 3">BIOML-A41</strain>
    </source>
</reference>
<dbReference type="InterPro" id="IPR007694">
    <property type="entry name" value="DNA_helicase_DnaB-like_C"/>
</dbReference>
<dbReference type="SUPFAM" id="SSF52540">
    <property type="entry name" value="P-loop containing nucleoside triphosphate hydrolases"/>
    <property type="match status" value="1"/>
</dbReference>
<dbReference type="Gene3D" id="3.40.50.300">
    <property type="entry name" value="P-loop containing nucleotide triphosphate hydrolases"/>
    <property type="match status" value="1"/>
</dbReference>
<feature type="domain" description="SF4 helicase" evidence="1">
    <location>
        <begin position="34"/>
        <end position="309"/>
    </location>
</feature>
<gene>
    <name evidence="2" type="ORF">GKD59_08095</name>
</gene>
<dbReference type="Pfam" id="PF03796">
    <property type="entry name" value="DnaB_C"/>
    <property type="match status" value="1"/>
</dbReference>
<dbReference type="GO" id="GO:0005524">
    <property type="term" value="F:ATP binding"/>
    <property type="evidence" value="ECO:0007669"/>
    <property type="project" value="InterPro"/>
</dbReference>
<dbReference type="PROSITE" id="PS51199">
    <property type="entry name" value="SF4_HELICASE"/>
    <property type="match status" value="1"/>
</dbReference>
<evidence type="ECO:0000259" key="1">
    <source>
        <dbReference type="PROSITE" id="PS51199"/>
    </source>
</evidence>
<dbReference type="AlphaFoldDB" id="A0A5Q8BGV7"/>